<keyword evidence="6" id="KW-0560">Oxidoreductase</keyword>
<evidence type="ECO:0000256" key="4">
    <source>
        <dbReference type="ARBA" id="ARBA00022643"/>
    </source>
</evidence>
<evidence type="ECO:0000259" key="8">
    <source>
        <dbReference type="Pfam" id="PF00881"/>
    </source>
</evidence>
<dbReference type="Proteomes" id="UP000070252">
    <property type="component" value="Unassembled WGS sequence"/>
</dbReference>
<feature type="domain" description="Nitroreductase" evidence="8">
    <location>
        <begin position="7"/>
        <end position="166"/>
    </location>
</feature>
<dbReference type="OrthoDB" id="9804207at2"/>
<keyword evidence="3" id="KW-0285">Flavoprotein</keyword>
<name>A0A1G9SEM8_9BACL</name>
<dbReference type="RefSeq" id="WP_062523392.1">
    <property type="nucleotide sequence ID" value="NZ_CP048429.1"/>
</dbReference>
<sequence>MSLAELIRGRRTIRSFNQTPVARELVAELLQQAAGLYPSAEDAVWRCIYAGTPESRKRLADYMMEHMAGSRLGKWMPGKMIELFKKRFADIPGHVVVIAGTGPDRQASDRNYAAVCSILQNFQLLGWERQLGMLWDTEPMMQSEGFYERLGIRENERFVGVLHLGYYNKAPRGRSRTPAEKKWTVYAGSQSLK</sequence>
<gene>
    <name evidence="9" type="ORF">AML91_13060</name>
    <name evidence="10" type="ORF">SAMN05216191_111176</name>
</gene>
<dbReference type="CDD" id="cd02135">
    <property type="entry name" value="YdjA-like"/>
    <property type="match status" value="1"/>
</dbReference>
<dbReference type="InterPro" id="IPR029479">
    <property type="entry name" value="Nitroreductase"/>
</dbReference>
<evidence type="ECO:0000313" key="12">
    <source>
        <dbReference type="Proteomes" id="UP000182783"/>
    </source>
</evidence>
<evidence type="ECO:0000256" key="6">
    <source>
        <dbReference type="ARBA" id="ARBA00023002"/>
    </source>
</evidence>
<dbReference type="EMBL" id="FNGM01000011">
    <property type="protein sequence ID" value="SDM33255.1"/>
    <property type="molecule type" value="Genomic_DNA"/>
</dbReference>
<dbReference type="Gene3D" id="3.40.109.10">
    <property type="entry name" value="NADH Oxidase"/>
    <property type="match status" value="1"/>
</dbReference>
<dbReference type="PANTHER" id="PTHR43821">
    <property type="entry name" value="NAD(P)H NITROREDUCTASE YDJA-RELATED"/>
    <property type="match status" value="1"/>
</dbReference>
<evidence type="ECO:0000256" key="2">
    <source>
        <dbReference type="ARBA" id="ARBA00007118"/>
    </source>
</evidence>
<comment type="cofactor">
    <cofactor evidence="1">
        <name>FMN</name>
        <dbReference type="ChEBI" id="CHEBI:58210"/>
    </cofactor>
</comment>
<dbReference type="GO" id="GO:0016491">
    <property type="term" value="F:oxidoreductase activity"/>
    <property type="evidence" value="ECO:0007669"/>
    <property type="project" value="UniProtKB-KW"/>
</dbReference>
<proteinExistence type="inferred from homology"/>
<dbReference type="AlphaFoldDB" id="A0A1G9SEM8"/>
<evidence type="ECO:0000256" key="7">
    <source>
        <dbReference type="ARBA" id="ARBA00023027"/>
    </source>
</evidence>
<evidence type="ECO:0000256" key="3">
    <source>
        <dbReference type="ARBA" id="ARBA00022630"/>
    </source>
</evidence>
<accession>A0A1G9SEM8</accession>
<reference evidence="10 12" key="2">
    <citation type="submission" date="2016-10" db="EMBL/GenBank/DDBJ databases">
        <authorList>
            <person name="de Groot N.N."/>
        </authorList>
    </citation>
    <scope>NUCLEOTIDE SEQUENCE [LARGE SCALE GENOMIC DNA]</scope>
    <source>
        <strain evidence="10 12">CGMCC 1.10239</strain>
    </source>
</reference>
<evidence type="ECO:0000313" key="10">
    <source>
        <dbReference type="EMBL" id="SDM33255.1"/>
    </source>
</evidence>
<evidence type="ECO:0000313" key="9">
    <source>
        <dbReference type="EMBL" id="KWX75381.1"/>
    </source>
</evidence>
<keyword evidence="5" id="KW-0521">NADP</keyword>
<dbReference type="Proteomes" id="UP000182783">
    <property type="component" value="Unassembled WGS sequence"/>
</dbReference>
<reference evidence="9 11" key="1">
    <citation type="submission" date="2015-08" db="EMBL/GenBank/DDBJ databases">
        <title>Genome of Paenibacillus jilunlii.</title>
        <authorList>
            <person name="Sant'Anna F.H."/>
            <person name="Ambrosini A."/>
            <person name="Souza R."/>
            <person name="Bach E."/>
            <person name="Fernandes G."/>
            <person name="Balsanelli E."/>
            <person name="Baura V.A."/>
            <person name="Pedrosa F.O."/>
            <person name="Souza E.M."/>
            <person name="Passaglia L."/>
        </authorList>
    </citation>
    <scope>NUCLEOTIDE SEQUENCE [LARGE SCALE GENOMIC DNA]</scope>
    <source>
        <strain evidence="9 11">DSM 23019</strain>
    </source>
</reference>
<evidence type="ECO:0000313" key="11">
    <source>
        <dbReference type="Proteomes" id="UP000070252"/>
    </source>
</evidence>
<evidence type="ECO:0000256" key="1">
    <source>
        <dbReference type="ARBA" id="ARBA00001917"/>
    </source>
</evidence>
<dbReference type="InterPro" id="IPR052530">
    <property type="entry name" value="NAD(P)H_nitroreductase"/>
</dbReference>
<comment type="similarity">
    <text evidence="2">Belongs to the nitroreductase family.</text>
</comment>
<keyword evidence="11" id="KW-1185">Reference proteome</keyword>
<protein>
    <submittedName>
        <fullName evidence="10">Nitroreductase</fullName>
    </submittedName>
</protein>
<dbReference type="Pfam" id="PF00881">
    <property type="entry name" value="Nitroreductase"/>
    <property type="match status" value="1"/>
</dbReference>
<dbReference type="PANTHER" id="PTHR43821:SF1">
    <property type="entry name" value="NAD(P)H NITROREDUCTASE YDJA-RELATED"/>
    <property type="match status" value="1"/>
</dbReference>
<dbReference type="InterPro" id="IPR026021">
    <property type="entry name" value="YdjA-like"/>
</dbReference>
<keyword evidence="7" id="KW-0520">NAD</keyword>
<keyword evidence="4" id="KW-0288">FMN</keyword>
<evidence type="ECO:0000256" key="5">
    <source>
        <dbReference type="ARBA" id="ARBA00022857"/>
    </source>
</evidence>
<dbReference type="InterPro" id="IPR000415">
    <property type="entry name" value="Nitroreductase-like"/>
</dbReference>
<organism evidence="10 12">
    <name type="scientific">Paenibacillus jilunlii</name>
    <dbReference type="NCBI Taxonomy" id="682956"/>
    <lineage>
        <taxon>Bacteria</taxon>
        <taxon>Bacillati</taxon>
        <taxon>Bacillota</taxon>
        <taxon>Bacilli</taxon>
        <taxon>Bacillales</taxon>
        <taxon>Paenibacillaceae</taxon>
        <taxon>Paenibacillus</taxon>
    </lineage>
</organism>
<dbReference type="SUPFAM" id="SSF55469">
    <property type="entry name" value="FMN-dependent nitroreductase-like"/>
    <property type="match status" value="1"/>
</dbReference>
<dbReference type="EMBL" id="LIPY01000111">
    <property type="protein sequence ID" value="KWX75381.1"/>
    <property type="molecule type" value="Genomic_DNA"/>
</dbReference>